<dbReference type="PANTHER" id="PTHR45138:SF9">
    <property type="entry name" value="DIGUANYLATE CYCLASE DGCM-RELATED"/>
    <property type="match status" value="1"/>
</dbReference>
<dbReference type="GO" id="GO:0052621">
    <property type="term" value="F:diguanylate cyclase activity"/>
    <property type="evidence" value="ECO:0007669"/>
    <property type="project" value="TreeGrafter"/>
</dbReference>
<dbReference type="Pfam" id="PF00990">
    <property type="entry name" value="GGDEF"/>
    <property type="match status" value="1"/>
</dbReference>
<dbReference type="Proteomes" id="UP000095544">
    <property type="component" value="Unassembled WGS sequence"/>
</dbReference>
<dbReference type="AlphaFoldDB" id="A0A174BKL3"/>
<proteinExistence type="predicted"/>
<dbReference type="OrthoDB" id="9804955at2"/>
<dbReference type="EMBL" id="CYZU01000007">
    <property type="protein sequence ID" value="CUO01532.1"/>
    <property type="molecule type" value="Genomic_DNA"/>
</dbReference>
<dbReference type="RefSeq" id="WP_055151652.1">
    <property type="nucleotide sequence ID" value="NZ_CYZU01000007.1"/>
</dbReference>
<dbReference type="PANTHER" id="PTHR45138">
    <property type="entry name" value="REGULATORY COMPONENTS OF SENSORY TRANSDUCTION SYSTEM"/>
    <property type="match status" value="1"/>
</dbReference>
<dbReference type="STRING" id="39482.ERS852491_01060"/>
<evidence type="ECO:0000313" key="3">
    <source>
        <dbReference type="Proteomes" id="UP000095544"/>
    </source>
</evidence>
<dbReference type="InterPro" id="IPR050469">
    <property type="entry name" value="Diguanylate_Cyclase"/>
</dbReference>
<organism evidence="2 3">
    <name type="scientific">Faecalicatena contorta</name>
    <dbReference type="NCBI Taxonomy" id="39482"/>
    <lineage>
        <taxon>Bacteria</taxon>
        <taxon>Bacillati</taxon>
        <taxon>Bacillota</taxon>
        <taxon>Clostridia</taxon>
        <taxon>Lachnospirales</taxon>
        <taxon>Lachnospiraceae</taxon>
        <taxon>Faecalicatena</taxon>
    </lineage>
</organism>
<evidence type="ECO:0000259" key="1">
    <source>
        <dbReference type="PROSITE" id="PS50887"/>
    </source>
</evidence>
<sequence>MRHIGKEWAVEKAAELSRDLCRLHHVGNDRWQITASIGVAVLQGADFEMFYKNADAALYESKKNGRNRYTVYCKEAE</sequence>
<dbReference type="GO" id="GO:1902201">
    <property type="term" value="P:negative regulation of bacterial-type flagellum-dependent cell motility"/>
    <property type="evidence" value="ECO:0007669"/>
    <property type="project" value="TreeGrafter"/>
</dbReference>
<dbReference type="Gene3D" id="3.30.70.270">
    <property type="match status" value="1"/>
</dbReference>
<dbReference type="GO" id="GO:0043709">
    <property type="term" value="P:cell adhesion involved in single-species biofilm formation"/>
    <property type="evidence" value="ECO:0007669"/>
    <property type="project" value="TreeGrafter"/>
</dbReference>
<dbReference type="InterPro" id="IPR000160">
    <property type="entry name" value="GGDEF_dom"/>
</dbReference>
<feature type="domain" description="GGDEF" evidence="1">
    <location>
        <begin position="1"/>
        <end position="74"/>
    </location>
</feature>
<dbReference type="GO" id="GO:0005886">
    <property type="term" value="C:plasma membrane"/>
    <property type="evidence" value="ECO:0007669"/>
    <property type="project" value="TreeGrafter"/>
</dbReference>
<dbReference type="PROSITE" id="PS50887">
    <property type="entry name" value="GGDEF"/>
    <property type="match status" value="1"/>
</dbReference>
<name>A0A174BKL3_9FIRM</name>
<dbReference type="SUPFAM" id="SSF55073">
    <property type="entry name" value="Nucleotide cyclase"/>
    <property type="match status" value="1"/>
</dbReference>
<reference evidence="2 3" key="1">
    <citation type="submission" date="2015-09" db="EMBL/GenBank/DDBJ databases">
        <authorList>
            <consortium name="Pathogen Informatics"/>
        </authorList>
    </citation>
    <scope>NUCLEOTIDE SEQUENCE [LARGE SCALE GENOMIC DNA]</scope>
    <source>
        <strain evidence="2 3">2789STDY5834876</strain>
    </source>
</reference>
<dbReference type="InterPro" id="IPR029787">
    <property type="entry name" value="Nucleotide_cyclase"/>
</dbReference>
<dbReference type="InterPro" id="IPR043128">
    <property type="entry name" value="Rev_trsase/Diguanyl_cyclase"/>
</dbReference>
<protein>
    <submittedName>
        <fullName evidence="2">Diguanylate cyclase</fullName>
    </submittedName>
</protein>
<accession>A0A174BKL3</accession>
<gene>
    <name evidence="2" type="ORF">ERS852491_01060</name>
</gene>
<evidence type="ECO:0000313" key="2">
    <source>
        <dbReference type="EMBL" id="CUO01532.1"/>
    </source>
</evidence>